<feature type="compositionally biased region" description="Basic and acidic residues" evidence="12">
    <location>
        <begin position="1303"/>
        <end position="1319"/>
    </location>
</feature>
<dbReference type="FunFam" id="3.40.50.300:FF:000105">
    <property type="entry name" value="BMS1 ribosome biogenesis factor"/>
    <property type="match status" value="1"/>
</dbReference>
<feature type="compositionally biased region" description="Basic and acidic residues" evidence="12">
    <location>
        <begin position="484"/>
        <end position="499"/>
    </location>
</feature>
<comment type="catalytic activity">
    <reaction evidence="9">
        <text>GTP + H2O = GDP + phosphate + H(+)</text>
        <dbReference type="Rhea" id="RHEA:19669"/>
        <dbReference type="ChEBI" id="CHEBI:15377"/>
        <dbReference type="ChEBI" id="CHEBI:15378"/>
        <dbReference type="ChEBI" id="CHEBI:37565"/>
        <dbReference type="ChEBI" id="CHEBI:43474"/>
        <dbReference type="ChEBI" id="CHEBI:58189"/>
    </reaction>
    <physiologicalReaction direction="left-to-right" evidence="9">
        <dbReference type="Rhea" id="RHEA:19670"/>
    </physiologicalReaction>
</comment>
<dbReference type="OrthoDB" id="10260897at2759"/>
<feature type="compositionally biased region" description="Acidic residues" evidence="12">
    <location>
        <begin position="451"/>
        <end position="474"/>
    </location>
</feature>
<evidence type="ECO:0000256" key="3">
    <source>
        <dbReference type="ARBA" id="ARBA00022553"/>
    </source>
</evidence>
<dbReference type="InterPro" id="IPR037875">
    <property type="entry name" value="Bms1_N"/>
</dbReference>
<dbReference type="PROSITE" id="PS51714">
    <property type="entry name" value="G_BMS1"/>
    <property type="match status" value="1"/>
</dbReference>
<keyword evidence="7" id="KW-0342">GTP-binding</keyword>
<evidence type="ECO:0000256" key="5">
    <source>
        <dbReference type="ARBA" id="ARBA00022801"/>
    </source>
</evidence>
<comment type="similarity">
    <text evidence="10">Belongs to the TRAFAC class translation factor GTPase superfamily. Bms1-like GTPase family. BMS1 subfamily.</text>
</comment>
<feature type="compositionally biased region" description="Basic and acidic residues" evidence="12">
    <location>
        <begin position="623"/>
        <end position="638"/>
    </location>
</feature>
<dbReference type="EMBL" id="NEVH01021207">
    <property type="protein sequence ID" value="PNF19889.1"/>
    <property type="molecule type" value="Genomic_DNA"/>
</dbReference>
<evidence type="ECO:0000256" key="1">
    <source>
        <dbReference type="ARBA" id="ARBA00004604"/>
    </source>
</evidence>
<dbReference type="GO" id="GO:0005524">
    <property type="term" value="F:ATP binding"/>
    <property type="evidence" value="ECO:0007669"/>
    <property type="project" value="UniProtKB-KW"/>
</dbReference>
<keyword evidence="3" id="KW-0597">Phosphoprotein</keyword>
<dbReference type="GO" id="GO:0034511">
    <property type="term" value="F:U3 snoRNA binding"/>
    <property type="evidence" value="ECO:0007669"/>
    <property type="project" value="TreeGrafter"/>
</dbReference>
<sequence length="1347" mass="154498">MPEMAEDDVLQKKKSHRDRHSGRKAEKKKAKSVHVQELTDRQKNPKAFTFNSAVRAERRFRRKQDIETKKQHIPLVDRTPVEPPPVIVAVVGPPKVGKTTLIQCLIKTFTRQPMTSLKGPITLVSGKKRRITLMECCNDINSMIDIAKIADLVLLLVDASFGFEMEIFEFLNICQVHGMPRVMGVLTHLDMLKNNKQLKKTKKTLKHRFWTEVYAGAKLFYLSGLLHGEYLRNEVKNLGRFISIMKFRPLVWRTTHPYIVADRLEDLTPPELIRQNPKVDRTVSLYGFVRGMALNKMSSIHIPGCGDLKIHDVSHLPDPCPLPDKLKKRSLVEKEKLIYAPFSGVGGIVYDKDAVYVELGGSHSHAHRETSDSRPEKALVSSLLDTQETLDVKMAQSELQLFTGTAPIVASDVAEKSVGLSEELISDSGRIRRRVVFPESSSNEDKHEETIENDSDEENLSDKSEDELESDSDSYIDSIAGSNSHDEVDTKRKSDTSDTKYRDALHIAEDCNQDKTNLYGKNEIKKRKLKSTVAEAEYKLLNVMDVDVDNSGNKEDICEEHGSVHDDVSSDEEPAKKLKLTTDVKENQCESYSYHDTGTDQDRQIHGKVSDLLLRLEMNKKHTENKKEDISHVKDAKTESVALKQEDQDTSLSHKWKCEPTFTLNNFSSDESCSDEEVDENSVKSLKEGDNELLSSNERESDRDSDTAQDVDSDTSGISDEEGPEESAVQWKTNLALKAADAFLERQSTTQNLWKLVYGNYNKFEREETEEELGSDSDENKDVGGLFQVVRRKQQHQQEERDAMNGVDCARFAVKLVRDWTDCKVREVIRDCFVTGKWKESEDAAELLQLDDDSSEEVFGDFEDLETGEKHTSKKENVKGTLEEGNCKEMTKDELQEKKRKLKEKFDAEYDDKDGGKTYYDELKQEVDQQAQLNRNEFEGLDDSIRIQLEGFRPGMYVRVEVEEVPCEIITNFDPTYPLILGGLLAGEENVGFVQVRIKKHRWYKKILKTRDPLIISLGWRRFQTLPIYSKLEDNLRHRMLKYTPEHVTCMAHFWGPITPQNTGFLAVQDVATRQPDFRIAATGSVVELDKSTQIMKKLKLIGSPFKIYKKTAFIRDMFSSTLEVAKFEGAKLRTVSGIRGQIKKAVSKPEGAFRATFEDKILLSDIVFCRTWYRVEVPKLYNPLTSLLLPAEQKNQWRGMKTVGQLKREKGMRSDPAMDSLYTPIERQPKVFQPLVIPRTLQKELPYKDKPKNRTRNGKKILESGRIAVIREPHEQRVASLMKMLKVSYSHKQKQQKAATKKRMEEHKKELEKEEIRKEKRHKELRKQVFRTLSKIDMKNKTKHKI</sequence>
<gene>
    <name evidence="14" type="ORF">B7P43_G12284</name>
</gene>
<dbReference type="InterPro" id="IPR012948">
    <property type="entry name" value="AARP2CN"/>
</dbReference>
<name>A0A2J7PU81_9NEOP</name>
<keyword evidence="11" id="KW-0175">Coiled coil</keyword>
<dbReference type="FunCoup" id="A0A2J7PU81">
    <property type="interactions" value="2279"/>
</dbReference>
<dbReference type="InterPro" id="IPR030387">
    <property type="entry name" value="G_Bms1/Tsr1_dom"/>
</dbReference>
<dbReference type="GO" id="GO:0032040">
    <property type="term" value="C:small-subunit processome"/>
    <property type="evidence" value="ECO:0007669"/>
    <property type="project" value="UniProtKB-ARBA"/>
</dbReference>
<keyword evidence="8" id="KW-0539">Nucleus</keyword>
<comment type="caution">
    <text evidence="14">The sequence shown here is derived from an EMBL/GenBank/DDBJ whole genome shotgun (WGS) entry which is preliminary data.</text>
</comment>
<evidence type="ECO:0000256" key="9">
    <source>
        <dbReference type="ARBA" id="ARBA00049117"/>
    </source>
</evidence>
<evidence type="ECO:0000256" key="4">
    <source>
        <dbReference type="ARBA" id="ARBA00022741"/>
    </source>
</evidence>
<feature type="region of interest" description="Disordered" evidence="12">
    <location>
        <begin position="668"/>
        <end position="728"/>
    </location>
</feature>
<dbReference type="PANTHER" id="PTHR12858">
    <property type="entry name" value="RIBOSOME BIOGENESIS PROTEIN"/>
    <property type="match status" value="1"/>
</dbReference>
<proteinExistence type="inferred from homology"/>
<evidence type="ECO:0000256" key="2">
    <source>
        <dbReference type="ARBA" id="ARBA00022517"/>
    </source>
</evidence>
<feature type="compositionally biased region" description="Basic residues" evidence="12">
    <location>
        <begin position="12"/>
        <end position="32"/>
    </location>
</feature>
<evidence type="ECO:0000256" key="7">
    <source>
        <dbReference type="ARBA" id="ARBA00023134"/>
    </source>
</evidence>
<feature type="coiled-coil region" evidence="11">
    <location>
        <begin position="885"/>
        <end position="912"/>
    </location>
</feature>
<feature type="region of interest" description="Disordered" evidence="12">
    <location>
        <begin position="1291"/>
        <end position="1324"/>
    </location>
</feature>
<evidence type="ECO:0000313" key="14">
    <source>
        <dbReference type="EMBL" id="PNF19889.1"/>
    </source>
</evidence>
<feature type="region of interest" description="Disordered" evidence="12">
    <location>
        <begin position="436"/>
        <end position="499"/>
    </location>
</feature>
<feature type="region of interest" description="Disordered" evidence="12">
    <location>
        <begin position="623"/>
        <end position="652"/>
    </location>
</feature>
<dbReference type="InParanoid" id="A0A2J7PU81"/>
<dbReference type="InterPro" id="IPR027417">
    <property type="entry name" value="P-loop_NTPase"/>
</dbReference>
<dbReference type="Pfam" id="PF04950">
    <property type="entry name" value="RIBIOP_C"/>
    <property type="match status" value="1"/>
</dbReference>
<accession>A0A2J7PU81</accession>
<protein>
    <recommendedName>
        <fullName evidence="13">Bms1-type G domain-containing protein</fullName>
    </recommendedName>
</protein>
<feature type="region of interest" description="Disordered" evidence="12">
    <location>
        <begin position="1"/>
        <end position="47"/>
    </location>
</feature>
<evidence type="ECO:0000256" key="10">
    <source>
        <dbReference type="ARBA" id="ARBA00061391"/>
    </source>
</evidence>
<feature type="compositionally biased region" description="Basic and acidic residues" evidence="12">
    <location>
        <begin position="697"/>
        <end position="706"/>
    </location>
</feature>
<dbReference type="GO" id="GO:0003924">
    <property type="term" value="F:GTPase activity"/>
    <property type="evidence" value="ECO:0007669"/>
    <property type="project" value="TreeGrafter"/>
</dbReference>
<dbReference type="CDD" id="cd01882">
    <property type="entry name" value="BMS1"/>
    <property type="match status" value="1"/>
</dbReference>
<keyword evidence="15" id="KW-1185">Reference proteome</keyword>
<dbReference type="PANTHER" id="PTHR12858:SF2">
    <property type="entry name" value="RIBOSOME BIOGENESIS PROTEIN BMS1 HOMOLOG"/>
    <property type="match status" value="1"/>
</dbReference>
<dbReference type="GO" id="GO:0000479">
    <property type="term" value="P:endonucleolytic cleavage of tricistronic rRNA transcript (SSU-rRNA, 5.8S rRNA, LSU-rRNA)"/>
    <property type="evidence" value="ECO:0007669"/>
    <property type="project" value="TreeGrafter"/>
</dbReference>
<dbReference type="GO" id="GO:0000462">
    <property type="term" value="P:maturation of SSU-rRNA from tricistronic rRNA transcript (SSU-rRNA, 5.8S rRNA, LSU-rRNA)"/>
    <property type="evidence" value="ECO:0007669"/>
    <property type="project" value="TreeGrafter"/>
</dbReference>
<feature type="compositionally biased region" description="Basic and acidic residues" evidence="12">
    <location>
        <begin position="681"/>
        <end position="690"/>
    </location>
</feature>
<dbReference type="SMART" id="SM00785">
    <property type="entry name" value="AARP2CN"/>
    <property type="match status" value="1"/>
</dbReference>
<dbReference type="GO" id="GO:0005654">
    <property type="term" value="C:nucleoplasm"/>
    <property type="evidence" value="ECO:0007669"/>
    <property type="project" value="UniProtKB-ARBA"/>
</dbReference>
<dbReference type="Proteomes" id="UP000235965">
    <property type="component" value="Unassembled WGS sequence"/>
</dbReference>
<keyword evidence="5" id="KW-0378">Hydrolase</keyword>
<evidence type="ECO:0000256" key="12">
    <source>
        <dbReference type="SAM" id="MobiDB-lite"/>
    </source>
</evidence>
<dbReference type="STRING" id="105785.A0A2J7PU81"/>
<dbReference type="SUPFAM" id="SSF52540">
    <property type="entry name" value="P-loop containing nucleoside triphosphate hydrolases"/>
    <property type="match status" value="1"/>
</dbReference>
<evidence type="ECO:0000259" key="13">
    <source>
        <dbReference type="PROSITE" id="PS51714"/>
    </source>
</evidence>
<keyword evidence="4" id="KW-0547">Nucleotide-binding</keyword>
<dbReference type="Pfam" id="PF08142">
    <property type="entry name" value="AARP2CN"/>
    <property type="match status" value="1"/>
</dbReference>
<keyword evidence="2" id="KW-0690">Ribosome biogenesis</keyword>
<feature type="domain" description="Bms1-type G" evidence="13">
    <location>
        <begin position="84"/>
        <end position="248"/>
    </location>
</feature>
<evidence type="ECO:0000256" key="11">
    <source>
        <dbReference type="SAM" id="Coils"/>
    </source>
</evidence>
<evidence type="ECO:0000256" key="8">
    <source>
        <dbReference type="ARBA" id="ARBA00023242"/>
    </source>
</evidence>
<dbReference type="GO" id="GO:0030686">
    <property type="term" value="C:90S preribosome"/>
    <property type="evidence" value="ECO:0007669"/>
    <property type="project" value="TreeGrafter"/>
</dbReference>
<evidence type="ECO:0000256" key="6">
    <source>
        <dbReference type="ARBA" id="ARBA00022840"/>
    </source>
</evidence>
<dbReference type="InterPro" id="IPR039761">
    <property type="entry name" value="Bms1/Tsr1"/>
</dbReference>
<dbReference type="GO" id="GO:0005525">
    <property type="term" value="F:GTP binding"/>
    <property type="evidence" value="ECO:0007669"/>
    <property type="project" value="UniProtKB-KW"/>
</dbReference>
<evidence type="ECO:0000313" key="15">
    <source>
        <dbReference type="Proteomes" id="UP000235965"/>
    </source>
</evidence>
<dbReference type="InterPro" id="IPR007034">
    <property type="entry name" value="BMS1_TSR1_C"/>
</dbReference>
<dbReference type="Gene3D" id="3.40.50.300">
    <property type="entry name" value="P-loop containing nucleotide triphosphate hydrolases"/>
    <property type="match status" value="1"/>
</dbReference>
<keyword evidence="6" id="KW-0067">ATP-binding</keyword>
<dbReference type="SMART" id="SM01362">
    <property type="entry name" value="DUF663"/>
    <property type="match status" value="1"/>
</dbReference>
<feature type="compositionally biased region" description="Acidic residues" evidence="12">
    <location>
        <begin position="707"/>
        <end position="725"/>
    </location>
</feature>
<feature type="compositionally biased region" description="Basic residues" evidence="12">
    <location>
        <begin position="1291"/>
        <end position="1302"/>
    </location>
</feature>
<comment type="subcellular location">
    <subcellularLocation>
        <location evidence="1">Nucleus</location>
        <location evidence="1">Nucleolus</location>
    </subcellularLocation>
</comment>
<organism evidence="14 15">
    <name type="scientific">Cryptotermes secundus</name>
    <dbReference type="NCBI Taxonomy" id="105785"/>
    <lineage>
        <taxon>Eukaryota</taxon>
        <taxon>Metazoa</taxon>
        <taxon>Ecdysozoa</taxon>
        <taxon>Arthropoda</taxon>
        <taxon>Hexapoda</taxon>
        <taxon>Insecta</taxon>
        <taxon>Pterygota</taxon>
        <taxon>Neoptera</taxon>
        <taxon>Polyneoptera</taxon>
        <taxon>Dictyoptera</taxon>
        <taxon>Blattodea</taxon>
        <taxon>Blattoidea</taxon>
        <taxon>Termitoidae</taxon>
        <taxon>Kalotermitidae</taxon>
        <taxon>Cryptotermitinae</taxon>
        <taxon>Cryptotermes</taxon>
    </lineage>
</organism>
<reference evidence="14 15" key="1">
    <citation type="submission" date="2017-12" db="EMBL/GenBank/DDBJ databases">
        <title>Hemimetabolous genomes reveal molecular basis of termite eusociality.</title>
        <authorList>
            <person name="Harrison M.C."/>
            <person name="Jongepier E."/>
            <person name="Robertson H.M."/>
            <person name="Arning N."/>
            <person name="Bitard-Feildel T."/>
            <person name="Chao H."/>
            <person name="Childers C.P."/>
            <person name="Dinh H."/>
            <person name="Doddapaneni H."/>
            <person name="Dugan S."/>
            <person name="Gowin J."/>
            <person name="Greiner C."/>
            <person name="Han Y."/>
            <person name="Hu H."/>
            <person name="Hughes D.S.T."/>
            <person name="Huylmans A.-K."/>
            <person name="Kemena C."/>
            <person name="Kremer L.P.M."/>
            <person name="Lee S.L."/>
            <person name="Lopez-Ezquerra A."/>
            <person name="Mallet L."/>
            <person name="Monroy-Kuhn J.M."/>
            <person name="Moser A."/>
            <person name="Murali S.C."/>
            <person name="Muzny D.M."/>
            <person name="Otani S."/>
            <person name="Piulachs M.-D."/>
            <person name="Poelchau M."/>
            <person name="Qu J."/>
            <person name="Schaub F."/>
            <person name="Wada-Katsumata A."/>
            <person name="Worley K.C."/>
            <person name="Xie Q."/>
            <person name="Ylla G."/>
            <person name="Poulsen M."/>
            <person name="Gibbs R.A."/>
            <person name="Schal C."/>
            <person name="Richards S."/>
            <person name="Belles X."/>
            <person name="Korb J."/>
            <person name="Bornberg-Bauer E."/>
        </authorList>
    </citation>
    <scope>NUCLEOTIDE SEQUENCE [LARGE SCALE GENOMIC DNA]</scope>
    <source>
        <tissue evidence="14">Whole body</tissue>
    </source>
</reference>